<sequence length="123" mass="12659">MAAAVAGVAAPAQAAAPVCEGTKIDTLDFATGYTYLYYSSATGRNCAYTVPKSGTGTPQLIAVGLFRAGDNQGVWDSRADYKYYAGPVYLDARGTCVLFNGQVRSTSASSGWGHCGALTAGAR</sequence>
<dbReference type="RefSeq" id="WP_150492325.1">
    <property type="nucleotide sequence ID" value="NZ_BNBW01000012.1"/>
</dbReference>
<dbReference type="GeneID" id="95609206"/>
<organism evidence="1 2">
    <name type="scientific">Streptomyces vinaceus</name>
    <dbReference type="NCBI Taxonomy" id="1960"/>
    <lineage>
        <taxon>Bacteria</taxon>
        <taxon>Bacillati</taxon>
        <taxon>Actinomycetota</taxon>
        <taxon>Actinomycetes</taxon>
        <taxon>Kitasatosporales</taxon>
        <taxon>Streptomycetaceae</taxon>
        <taxon>Streptomyces</taxon>
    </lineage>
</organism>
<proteinExistence type="predicted"/>
<keyword evidence="2" id="KW-1185">Reference proteome</keyword>
<dbReference type="KEGG" id="svn:CP980_01265"/>
<reference evidence="1 2" key="1">
    <citation type="submission" date="2017-09" db="EMBL/GenBank/DDBJ databases">
        <authorList>
            <person name="Lee N."/>
            <person name="Cho B.-K."/>
        </authorList>
    </citation>
    <scope>NUCLEOTIDE SEQUENCE [LARGE SCALE GENOMIC DNA]</scope>
    <source>
        <strain evidence="1 2">ATCC 27476</strain>
    </source>
</reference>
<dbReference type="Proteomes" id="UP000325563">
    <property type="component" value="Chromosome"/>
</dbReference>
<evidence type="ECO:0000313" key="1">
    <source>
        <dbReference type="EMBL" id="QEV43885.1"/>
    </source>
</evidence>
<dbReference type="AlphaFoldDB" id="A0A5J6J087"/>
<evidence type="ECO:0008006" key="3">
    <source>
        <dbReference type="Google" id="ProtNLM"/>
    </source>
</evidence>
<dbReference type="EMBL" id="CP023692">
    <property type="protein sequence ID" value="QEV43885.1"/>
    <property type="molecule type" value="Genomic_DNA"/>
</dbReference>
<protein>
    <recommendedName>
        <fullName evidence="3">Spore-associated protein A</fullName>
    </recommendedName>
</protein>
<evidence type="ECO:0000313" key="2">
    <source>
        <dbReference type="Proteomes" id="UP000325563"/>
    </source>
</evidence>
<accession>A0A5J6J087</accession>
<gene>
    <name evidence="1" type="ORF">CP980_01265</name>
</gene>
<name>A0A5J6J087_STRVI</name>